<feature type="region of interest" description="Disordered" evidence="2">
    <location>
        <begin position="1"/>
        <end position="25"/>
    </location>
</feature>
<dbReference type="GO" id="GO:0003723">
    <property type="term" value="F:RNA binding"/>
    <property type="evidence" value="ECO:0007669"/>
    <property type="project" value="UniProtKB-UniRule"/>
</dbReference>
<evidence type="ECO:0000256" key="2">
    <source>
        <dbReference type="SAM" id="MobiDB-lite"/>
    </source>
</evidence>
<dbReference type="InterPro" id="IPR000504">
    <property type="entry name" value="RRM_dom"/>
</dbReference>
<evidence type="ECO:0000259" key="3">
    <source>
        <dbReference type="PROSITE" id="PS50102"/>
    </source>
</evidence>
<dbReference type="AlphaFoldDB" id="A0A1B5Z8W0"/>
<dbReference type="InterPro" id="IPR012677">
    <property type="entry name" value="Nucleotide-bd_a/b_plait_sf"/>
</dbReference>
<feature type="domain" description="RRM" evidence="3">
    <location>
        <begin position="44"/>
        <end position="121"/>
    </location>
</feature>
<dbReference type="Gene3D" id="3.30.70.330">
    <property type="match status" value="1"/>
</dbReference>
<keyword evidence="5" id="KW-1185">Reference proteome</keyword>
<dbReference type="InterPro" id="IPR035979">
    <property type="entry name" value="RBD_domain_sf"/>
</dbReference>
<evidence type="ECO:0000256" key="1">
    <source>
        <dbReference type="PROSITE-ProRule" id="PRU00176"/>
    </source>
</evidence>
<dbReference type="PROSITE" id="PS50102">
    <property type="entry name" value="RRM"/>
    <property type="match status" value="1"/>
</dbReference>
<reference evidence="5" key="1">
    <citation type="journal article" date="2017" name="Front. Plant Sci.">
        <title>Climate Clever Clovers: New Paradigm to Reduce the Environmental Footprint of Ruminants by Breeding Low Methanogenic Forages Utilizing Haplotype Variation.</title>
        <authorList>
            <person name="Kaur P."/>
            <person name="Appels R."/>
            <person name="Bayer P.E."/>
            <person name="Keeble-Gagnere G."/>
            <person name="Wang J."/>
            <person name="Hirakawa H."/>
            <person name="Shirasawa K."/>
            <person name="Vercoe P."/>
            <person name="Stefanova K."/>
            <person name="Durmic Z."/>
            <person name="Nichols P."/>
            <person name="Revell C."/>
            <person name="Isobe S.N."/>
            <person name="Edwards D."/>
            <person name="Erskine W."/>
        </authorList>
    </citation>
    <scope>NUCLEOTIDE SEQUENCE [LARGE SCALE GENOMIC DNA]</scope>
    <source>
        <strain evidence="5">cv. Daliak</strain>
    </source>
</reference>
<comment type="caution">
    <text evidence="4">The sequence shown here is derived from an EMBL/GenBank/DDBJ whole genome shotgun (WGS) entry which is preliminary data.</text>
</comment>
<sequence>MGEEDDHGWTPVGGRHNRRQDNNQHKIDIASEKNYNKAYNDNLTTYFFTDFSENYGAKAMFNVFHKHGDIKEVVIPAKRDKRNKRFGFARFDRVEDPRKFAEDLDTIKMGGNKISVNLSRFQRQVPNNRSDDRSAGRRGERNNTMLNLVSGHDNNHHHQQNSYAQVVRKGSSKGQEGRMKTVALAYEAEEIELLKLKKA</sequence>
<protein>
    <recommendedName>
        <fullName evidence="3">RRM domain-containing protein</fullName>
    </recommendedName>
</protein>
<name>A0A1B5Z8W0_TRISU</name>
<evidence type="ECO:0000313" key="4">
    <source>
        <dbReference type="EMBL" id="GAU10531.1"/>
    </source>
</evidence>
<dbReference type="Pfam" id="PF00076">
    <property type="entry name" value="RRM_1"/>
    <property type="match status" value="1"/>
</dbReference>
<feature type="non-terminal residue" evidence="4">
    <location>
        <position position="199"/>
    </location>
</feature>
<dbReference type="Proteomes" id="UP000242715">
    <property type="component" value="Unassembled WGS sequence"/>
</dbReference>
<dbReference type="SMART" id="SM00360">
    <property type="entry name" value="RRM"/>
    <property type="match status" value="1"/>
</dbReference>
<proteinExistence type="predicted"/>
<dbReference type="OrthoDB" id="1750209at2759"/>
<feature type="region of interest" description="Disordered" evidence="2">
    <location>
        <begin position="121"/>
        <end position="175"/>
    </location>
</feature>
<dbReference type="SUPFAM" id="SSF54928">
    <property type="entry name" value="RNA-binding domain, RBD"/>
    <property type="match status" value="1"/>
</dbReference>
<feature type="compositionally biased region" description="Basic and acidic residues" evidence="2">
    <location>
        <begin position="129"/>
        <end position="141"/>
    </location>
</feature>
<organism evidence="4 5">
    <name type="scientific">Trifolium subterraneum</name>
    <name type="common">Subterranean clover</name>
    <dbReference type="NCBI Taxonomy" id="3900"/>
    <lineage>
        <taxon>Eukaryota</taxon>
        <taxon>Viridiplantae</taxon>
        <taxon>Streptophyta</taxon>
        <taxon>Embryophyta</taxon>
        <taxon>Tracheophyta</taxon>
        <taxon>Spermatophyta</taxon>
        <taxon>Magnoliopsida</taxon>
        <taxon>eudicotyledons</taxon>
        <taxon>Gunneridae</taxon>
        <taxon>Pentapetalae</taxon>
        <taxon>rosids</taxon>
        <taxon>fabids</taxon>
        <taxon>Fabales</taxon>
        <taxon>Fabaceae</taxon>
        <taxon>Papilionoideae</taxon>
        <taxon>50 kb inversion clade</taxon>
        <taxon>NPAAA clade</taxon>
        <taxon>Hologalegina</taxon>
        <taxon>IRL clade</taxon>
        <taxon>Trifolieae</taxon>
        <taxon>Trifolium</taxon>
    </lineage>
</organism>
<dbReference type="CDD" id="cd00590">
    <property type="entry name" value="RRM_SF"/>
    <property type="match status" value="1"/>
</dbReference>
<keyword evidence="1" id="KW-0694">RNA-binding</keyword>
<evidence type="ECO:0000313" key="5">
    <source>
        <dbReference type="Proteomes" id="UP000242715"/>
    </source>
</evidence>
<dbReference type="EMBL" id="BCLP01043398">
    <property type="protein sequence ID" value="GAU10531.1"/>
    <property type="molecule type" value="Genomic_DNA"/>
</dbReference>
<gene>
    <name evidence="4" type="ORF">TSUD_419460</name>
</gene>
<accession>A0A1B5Z8W0</accession>